<keyword evidence="4" id="KW-1185">Reference proteome</keyword>
<feature type="region of interest" description="Disordered" evidence="1">
    <location>
        <begin position="1"/>
        <end position="21"/>
    </location>
</feature>
<dbReference type="EMBL" id="BLAL01000060">
    <property type="protein sequence ID" value="GES82363.1"/>
    <property type="molecule type" value="Genomic_DNA"/>
</dbReference>
<evidence type="ECO:0000313" key="4">
    <source>
        <dbReference type="Proteomes" id="UP000247702"/>
    </source>
</evidence>
<dbReference type="Proteomes" id="UP000615446">
    <property type="component" value="Unassembled WGS sequence"/>
</dbReference>
<reference evidence="2 4" key="1">
    <citation type="submission" date="2017-11" db="EMBL/GenBank/DDBJ databases">
        <title>The genome of Rhizophagus clarus HR1 reveals common genetic basis of auxotrophy among arbuscular mycorrhizal fungi.</title>
        <authorList>
            <person name="Kobayashi Y."/>
        </authorList>
    </citation>
    <scope>NUCLEOTIDE SEQUENCE [LARGE SCALE GENOMIC DNA]</scope>
    <source>
        <strain evidence="2 4">HR1</strain>
    </source>
</reference>
<sequence length="70" mass="7902">MDMDISSPDPHQSTPSQPHTKAINSLIKITPKGKGKKKKNKQKTISYDNIDKDFRFPIDSEAEFIQVLSS</sequence>
<comment type="caution">
    <text evidence="2">The sequence shown here is derived from an EMBL/GenBank/DDBJ whole genome shotgun (WGS) entry which is preliminary data.</text>
</comment>
<dbReference type="Proteomes" id="UP000247702">
    <property type="component" value="Unassembled WGS sequence"/>
</dbReference>
<gene>
    <name evidence="3" type="ORF">RCL2_000957400</name>
    <name evidence="2" type="ORF">RclHR1_07210001</name>
</gene>
<proteinExistence type="predicted"/>
<evidence type="ECO:0000256" key="1">
    <source>
        <dbReference type="SAM" id="MobiDB-lite"/>
    </source>
</evidence>
<name>A0A2Z6SCB5_9GLOM</name>
<organism evidence="2 4">
    <name type="scientific">Rhizophagus clarus</name>
    <dbReference type="NCBI Taxonomy" id="94130"/>
    <lineage>
        <taxon>Eukaryota</taxon>
        <taxon>Fungi</taxon>
        <taxon>Fungi incertae sedis</taxon>
        <taxon>Mucoromycota</taxon>
        <taxon>Glomeromycotina</taxon>
        <taxon>Glomeromycetes</taxon>
        <taxon>Glomerales</taxon>
        <taxon>Glomeraceae</taxon>
        <taxon>Rhizophagus</taxon>
    </lineage>
</organism>
<evidence type="ECO:0000313" key="3">
    <source>
        <dbReference type="EMBL" id="GES82363.1"/>
    </source>
</evidence>
<accession>A0A2Z6SCB5</accession>
<evidence type="ECO:0000313" key="2">
    <source>
        <dbReference type="EMBL" id="GBC07052.1"/>
    </source>
</evidence>
<reference evidence="3" key="2">
    <citation type="submission" date="2019-10" db="EMBL/GenBank/DDBJ databases">
        <title>Conservation and host-specific expression of non-tandemly repeated heterogenous ribosome RNA gene in arbuscular mycorrhizal fungi.</title>
        <authorList>
            <person name="Maeda T."/>
            <person name="Kobayashi Y."/>
            <person name="Nakagawa T."/>
            <person name="Ezawa T."/>
            <person name="Yamaguchi K."/>
            <person name="Bino T."/>
            <person name="Nishimoto Y."/>
            <person name="Shigenobu S."/>
            <person name="Kawaguchi M."/>
        </authorList>
    </citation>
    <scope>NUCLEOTIDE SEQUENCE</scope>
    <source>
        <strain evidence="3">HR1</strain>
    </source>
</reference>
<protein>
    <submittedName>
        <fullName evidence="2">Uncharacterized protein</fullName>
    </submittedName>
</protein>
<dbReference type="EMBL" id="BEXD01004117">
    <property type="protein sequence ID" value="GBC07052.1"/>
    <property type="molecule type" value="Genomic_DNA"/>
</dbReference>
<feature type="compositionally biased region" description="Polar residues" evidence="1">
    <location>
        <begin position="9"/>
        <end position="21"/>
    </location>
</feature>
<dbReference type="AlphaFoldDB" id="A0A2Z6SCB5"/>